<dbReference type="PANTHER" id="PTHR37422">
    <property type="entry name" value="TEICHURONIC ACID BIOSYNTHESIS PROTEIN TUAE"/>
    <property type="match status" value="1"/>
</dbReference>
<evidence type="ECO:0000259" key="6">
    <source>
        <dbReference type="Pfam" id="PF04932"/>
    </source>
</evidence>
<dbReference type="InterPro" id="IPR051533">
    <property type="entry name" value="WaaL-like"/>
</dbReference>
<feature type="transmembrane region" description="Helical" evidence="5">
    <location>
        <begin position="74"/>
        <end position="97"/>
    </location>
</feature>
<evidence type="ECO:0000313" key="7">
    <source>
        <dbReference type="EMBL" id="OPJ60071.1"/>
    </source>
</evidence>
<feature type="domain" description="O-antigen ligase-related" evidence="6">
    <location>
        <begin position="252"/>
        <end position="400"/>
    </location>
</feature>
<evidence type="ECO:0000313" key="8">
    <source>
        <dbReference type="Proteomes" id="UP000191056"/>
    </source>
</evidence>
<feature type="transmembrane region" description="Helical" evidence="5">
    <location>
        <begin position="268"/>
        <end position="286"/>
    </location>
</feature>
<feature type="transmembrane region" description="Helical" evidence="5">
    <location>
        <begin position="216"/>
        <end position="234"/>
    </location>
</feature>
<evidence type="ECO:0000256" key="1">
    <source>
        <dbReference type="ARBA" id="ARBA00004141"/>
    </source>
</evidence>
<sequence length="479" mass="54587">MKSITNISEKIKHTYNDIHRMTKISELIDYISIQSIEKVAAILLVIWTLSPIIIMFSYNSMQGIEPYLFLILKHIYWCQILQTIGFLGCILNIIVFSKSILNAKRESVSIKQYLKDNIFLLFLVLMLFWSIFSCLASDNLEIAFNGTLYRKEGLVTYFTYFGIFGCGYILRNKRFIRYILEVFTLSSAVLSLLMLINSETLNKLFGFTVHSTVFLQFNHFGYYLCMSTMCVLLLFQIDKKSKLRRVFRITSFSIIAAALMENGSLGPYLAVVAGLLCSVILTIWINKLFLKRTLLLVGVFIIVTIAMNIYNGHLYKDIWTLGGDVSKVMRESSDVDSAGTGRWILWRNGVRFISEKPLFGYGPDNLGEQYAKANVGTDRAHNEIIQFAASLGIPAAIFYIIAMVNYFIGFLRIRKKVSTIEIGMFCTVVAYLVSSMFGNTMYYTSPFFFMLLGISSGMEKSLKNKNLTVLEEDIIKVVS</sequence>
<dbReference type="RefSeq" id="WP_079440760.1">
    <property type="nucleotide sequence ID" value="NZ_MZGT01000043.1"/>
</dbReference>
<protein>
    <submittedName>
        <fullName evidence="7">O-antigen ligase</fullName>
    </submittedName>
</protein>
<evidence type="ECO:0000256" key="2">
    <source>
        <dbReference type="ARBA" id="ARBA00022692"/>
    </source>
</evidence>
<dbReference type="EMBL" id="MZGT01000043">
    <property type="protein sequence ID" value="OPJ60071.1"/>
    <property type="molecule type" value="Genomic_DNA"/>
</dbReference>
<comment type="caution">
    <text evidence="7">The sequence shown here is derived from an EMBL/GenBank/DDBJ whole genome shotgun (WGS) entry which is preliminary data.</text>
</comment>
<feature type="transmembrane region" description="Helical" evidence="5">
    <location>
        <begin position="293"/>
        <end position="310"/>
    </location>
</feature>
<evidence type="ECO:0000256" key="3">
    <source>
        <dbReference type="ARBA" id="ARBA00022989"/>
    </source>
</evidence>
<feature type="transmembrane region" description="Helical" evidence="5">
    <location>
        <begin position="118"/>
        <end position="142"/>
    </location>
</feature>
<dbReference type="Pfam" id="PF04932">
    <property type="entry name" value="Wzy_C"/>
    <property type="match status" value="1"/>
</dbReference>
<dbReference type="STRING" id="225345.CLCHR_31470"/>
<feature type="transmembrane region" description="Helical" evidence="5">
    <location>
        <begin position="39"/>
        <end position="58"/>
    </location>
</feature>
<proteinExistence type="predicted"/>
<reference evidence="7 8" key="1">
    <citation type="submission" date="2017-03" db="EMBL/GenBank/DDBJ databases">
        <title>Genome sequence of Clostridium chromiireducens DSM 23318.</title>
        <authorList>
            <person name="Poehlein A."/>
            <person name="Daniel R."/>
        </authorList>
    </citation>
    <scope>NUCLEOTIDE SEQUENCE [LARGE SCALE GENOMIC DNA]</scope>
    <source>
        <strain evidence="7 8">DSM 23318</strain>
    </source>
</reference>
<accession>A0A1V4IJ95</accession>
<feature type="transmembrane region" description="Helical" evidence="5">
    <location>
        <begin position="246"/>
        <end position="262"/>
    </location>
</feature>
<evidence type="ECO:0000256" key="5">
    <source>
        <dbReference type="SAM" id="Phobius"/>
    </source>
</evidence>
<keyword evidence="7" id="KW-0436">Ligase</keyword>
<dbReference type="Proteomes" id="UP000191056">
    <property type="component" value="Unassembled WGS sequence"/>
</dbReference>
<feature type="transmembrane region" description="Helical" evidence="5">
    <location>
        <begin position="178"/>
        <end position="196"/>
    </location>
</feature>
<dbReference type="GO" id="GO:0016874">
    <property type="term" value="F:ligase activity"/>
    <property type="evidence" value="ECO:0007669"/>
    <property type="project" value="UniProtKB-KW"/>
</dbReference>
<dbReference type="PANTHER" id="PTHR37422:SF13">
    <property type="entry name" value="LIPOPOLYSACCHARIDE BIOSYNTHESIS PROTEIN PA4999-RELATED"/>
    <property type="match status" value="1"/>
</dbReference>
<feature type="transmembrane region" description="Helical" evidence="5">
    <location>
        <begin position="384"/>
        <end position="408"/>
    </location>
</feature>
<keyword evidence="4 5" id="KW-0472">Membrane</keyword>
<feature type="transmembrane region" description="Helical" evidence="5">
    <location>
        <begin position="154"/>
        <end position="171"/>
    </location>
</feature>
<comment type="subcellular location">
    <subcellularLocation>
        <location evidence="1">Membrane</location>
        <topology evidence="1">Multi-pass membrane protein</topology>
    </subcellularLocation>
</comment>
<dbReference type="OrthoDB" id="1762823at2"/>
<keyword evidence="2 5" id="KW-0812">Transmembrane</keyword>
<feature type="transmembrane region" description="Helical" evidence="5">
    <location>
        <begin position="417"/>
        <end position="434"/>
    </location>
</feature>
<evidence type="ECO:0000256" key="4">
    <source>
        <dbReference type="ARBA" id="ARBA00023136"/>
    </source>
</evidence>
<dbReference type="GO" id="GO:0016020">
    <property type="term" value="C:membrane"/>
    <property type="evidence" value="ECO:0007669"/>
    <property type="project" value="UniProtKB-SubCell"/>
</dbReference>
<dbReference type="InterPro" id="IPR007016">
    <property type="entry name" value="O-antigen_ligase-rel_domated"/>
</dbReference>
<keyword evidence="8" id="KW-1185">Reference proteome</keyword>
<gene>
    <name evidence="7" type="ORF">CLCHR_31470</name>
</gene>
<name>A0A1V4IJ95_9CLOT</name>
<organism evidence="7 8">
    <name type="scientific">Clostridium chromiireducens</name>
    <dbReference type="NCBI Taxonomy" id="225345"/>
    <lineage>
        <taxon>Bacteria</taxon>
        <taxon>Bacillati</taxon>
        <taxon>Bacillota</taxon>
        <taxon>Clostridia</taxon>
        <taxon>Eubacteriales</taxon>
        <taxon>Clostridiaceae</taxon>
        <taxon>Clostridium</taxon>
    </lineage>
</organism>
<dbReference type="AlphaFoldDB" id="A0A1V4IJ95"/>
<keyword evidence="3 5" id="KW-1133">Transmembrane helix</keyword>